<dbReference type="Gene3D" id="3.20.20.30">
    <property type="entry name" value="Luciferase-like domain"/>
    <property type="match status" value="1"/>
</dbReference>
<keyword evidence="1" id="KW-0285">Flavoprotein</keyword>
<keyword evidence="3" id="KW-0560">Oxidoreductase</keyword>
<dbReference type="Pfam" id="PF00296">
    <property type="entry name" value="Bac_luciferase"/>
    <property type="match status" value="1"/>
</dbReference>
<dbReference type="InterPro" id="IPR011251">
    <property type="entry name" value="Luciferase-like_dom"/>
</dbReference>
<dbReference type="AlphaFoldDB" id="A0A023X126"/>
<evidence type="ECO:0000256" key="4">
    <source>
        <dbReference type="ARBA" id="ARBA00023033"/>
    </source>
</evidence>
<dbReference type="InterPro" id="IPR036661">
    <property type="entry name" value="Luciferase-like_sf"/>
</dbReference>
<dbReference type="STRING" id="42256.RradSPS_0432"/>
<evidence type="ECO:0000256" key="3">
    <source>
        <dbReference type="ARBA" id="ARBA00023002"/>
    </source>
</evidence>
<reference evidence="8" key="2">
    <citation type="submission" date="2023-11" db="EMBL/GenBank/DDBJ databases">
        <title>MicrobeMod: A computational toolkit for identifying prokaryotic methylation and restriction-modification with nanopore sequencing.</title>
        <authorList>
            <person name="Crits-Christoph A."/>
            <person name="Kang S.C."/>
            <person name="Lee H."/>
            <person name="Ostrov N."/>
        </authorList>
    </citation>
    <scope>NUCLEOTIDE SEQUENCE</scope>
    <source>
        <strain evidence="8">ATCC 51242</strain>
    </source>
</reference>
<protein>
    <submittedName>
        <fullName evidence="7">Coenzyme F420-dependent N5N10-methylene tetrahydromethanopterin reductase and related flavin-dependent oxidoreductase</fullName>
    </submittedName>
    <submittedName>
        <fullName evidence="8">LLM class flavin-dependent oxidoreductase</fullName>
    </submittedName>
</protein>
<dbReference type="EMBL" id="JAWXXX010000001">
    <property type="protein sequence ID" value="MDX5893131.1"/>
    <property type="molecule type" value="Genomic_DNA"/>
</dbReference>
<dbReference type="PANTHER" id="PTHR42847">
    <property type="entry name" value="ALKANESULFONATE MONOOXYGENASE"/>
    <property type="match status" value="1"/>
</dbReference>
<keyword evidence="9" id="KW-1185">Reference proteome</keyword>
<dbReference type="RefSeq" id="WP_038680381.1">
    <property type="nucleotide sequence ID" value="NZ_CP007514.1"/>
</dbReference>
<gene>
    <name evidence="7" type="ORF">RradSPS_0432</name>
    <name evidence="8" type="ORF">SIL72_03705</name>
</gene>
<dbReference type="InterPro" id="IPR050172">
    <property type="entry name" value="SsuD_RutA_monooxygenase"/>
</dbReference>
<name>A0A023X126_RUBRA</name>
<organism evidence="7 9">
    <name type="scientific">Rubrobacter radiotolerans</name>
    <name type="common">Arthrobacter radiotolerans</name>
    <dbReference type="NCBI Taxonomy" id="42256"/>
    <lineage>
        <taxon>Bacteria</taxon>
        <taxon>Bacillati</taxon>
        <taxon>Actinomycetota</taxon>
        <taxon>Rubrobacteria</taxon>
        <taxon>Rubrobacterales</taxon>
        <taxon>Rubrobacteraceae</taxon>
        <taxon>Rubrobacter</taxon>
    </lineage>
</organism>
<dbReference type="PATRIC" id="fig|42256.3.peg.440"/>
<dbReference type="GO" id="GO:0046306">
    <property type="term" value="P:alkanesulfonate catabolic process"/>
    <property type="evidence" value="ECO:0007669"/>
    <property type="project" value="TreeGrafter"/>
</dbReference>
<dbReference type="KEGG" id="rrd:RradSPS_0432"/>
<accession>A0A023X126</accession>
<sequence length="274" mass="30630">MKYGFIVTSGDPRTVCDLAREAEGAGWDGVFYWDGMYLGSEHEVYDPWVVLAGMAMSTQRARLGAVLTPPTRRRPWKLARETVTLDHLSNGRLVLPVGLGAVETFGSVGEETDRRTRAERLDESLAILDGLWSGEAFSFSGKHFELGEMTFRPPPVQRPRIPVWPVGAWPSRKSVDRALRYDGMLAYTTRGEVLPQDVRAMRDYADRKRPGEPFDLIVEGETPGDDPERAAAAVRPFREAGATWWIESPWTPPNDPDALRKRIRQGPPKPSASP</sequence>
<evidence type="ECO:0000313" key="7">
    <source>
        <dbReference type="EMBL" id="AHY45715.1"/>
    </source>
</evidence>
<evidence type="ECO:0000256" key="2">
    <source>
        <dbReference type="ARBA" id="ARBA00022643"/>
    </source>
</evidence>
<feature type="domain" description="Luciferase-like" evidence="6">
    <location>
        <begin position="8"/>
        <end position="241"/>
    </location>
</feature>
<evidence type="ECO:0000313" key="9">
    <source>
        <dbReference type="Proteomes" id="UP000025229"/>
    </source>
</evidence>
<dbReference type="Proteomes" id="UP001281130">
    <property type="component" value="Unassembled WGS sequence"/>
</dbReference>
<evidence type="ECO:0000313" key="8">
    <source>
        <dbReference type="EMBL" id="MDX5893131.1"/>
    </source>
</evidence>
<dbReference type="eggNOG" id="COG2141">
    <property type="taxonomic scope" value="Bacteria"/>
</dbReference>
<keyword evidence="4" id="KW-0503">Monooxygenase</keyword>
<dbReference type="EMBL" id="CP007514">
    <property type="protein sequence ID" value="AHY45715.1"/>
    <property type="molecule type" value="Genomic_DNA"/>
</dbReference>
<proteinExistence type="predicted"/>
<evidence type="ECO:0000256" key="5">
    <source>
        <dbReference type="SAM" id="MobiDB-lite"/>
    </source>
</evidence>
<dbReference type="HOGENOM" id="CLU_027853_7_3_11"/>
<reference evidence="7 9" key="1">
    <citation type="submission" date="2014-03" db="EMBL/GenBank/DDBJ databases">
        <title>Complete genome sequence of the Radio-Resistant Rubrobacter radiotolerans RSPS-4.</title>
        <authorList>
            <person name="Egas C.C."/>
            <person name="Barroso C.C."/>
            <person name="Froufe H.J.C."/>
            <person name="Pacheco J.J."/>
            <person name="Albuquerque L.L."/>
            <person name="da Costa M.M.S."/>
        </authorList>
    </citation>
    <scope>NUCLEOTIDE SEQUENCE [LARGE SCALE GENOMIC DNA]</scope>
    <source>
        <strain evidence="7 9">RSPS-4</strain>
    </source>
</reference>
<dbReference type="OrthoDB" id="5175259at2"/>
<dbReference type="GO" id="GO:0008726">
    <property type="term" value="F:alkanesulfonate monooxygenase activity"/>
    <property type="evidence" value="ECO:0007669"/>
    <property type="project" value="TreeGrafter"/>
</dbReference>
<evidence type="ECO:0000256" key="1">
    <source>
        <dbReference type="ARBA" id="ARBA00022630"/>
    </source>
</evidence>
<feature type="region of interest" description="Disordered" evidence="5">
    <location>
        <begin position="245"/>
        <end position="274"/>
    </location>
</feature>
<keyword evidence="2" id="KW-0288">FMN</keyword>
<dbReference type="Proteomes" id="UP000025229">
    <property type="component" value="Chromosome"/>
</dbReference>
<evidence type="ECO:0000259" key="6">
    <source>
        <dbReference type="Pfam" id="PF00296"/>
    </source>
</evidence>
<dbReference type="SUPFAM" id="SSF51679">
    <property type="entry name" value="Bacterial luciferase-like"/>
    <property type="match status" value="1"/>
</dbReference>
<dbReference type="PANTHER" id="PTHR42847:SF4">
    <property type="entry name" value="ALKANESULFONATE MONOOXYGENASE-RELATED"/>
    <property type="match status" value="1"/>
</dbReference>